<evidence type="ECO:0000313" key="2">
    <source>
        <dbReference type="Proteomes" id="UP001162483"/>
    </source>
</evidence>
<comment type="caution">
    <text evidence="1">The sequence shown here is derived from an EMBL/GenBank/DDBJ whole genome shotgun (WGS) entry which is preliminary data.</text>
</comment>
<keyword evidence="2" id="KW-1185">Reference proteome</keyword>
<evidence type="ECO:0000313" key="1">
    <source>
        <dbReference type="EMBL" id="CAI9555318.1"/>
    </source>
</evidence>
<protein>
    <submittedName>
        <fullName evidence="1">Uncharacterized protein</fullName>
    </submittedName>
</protein>
<dbReference type="Proteomes" id="UP001162483">
    <property type="component" value="Unassembled WGS sequence"/>
</dbReference>
<gene>
    <name evidence="1" type="ORF">SPARVUS_LOCUS4363883</name>
</gene>
<organism evidence="1 2">
    <name type="scientific">Staurois parvus</name>
    <dbReference type="NCBI Taxonomy" id="386267"/>
    <lineage>
        <taxon>Eukaryota</taxon>
        <taxon>Metazoa</taxon>
        <taxon>Chordata</taxon>
        <taxon>Craniata</taxon>
        <taxon>Vertebrata</taxon>
        <taxon>Euteleostomi</taxon>
        <taxon>Amphibia</taxon>
        <taxon>Batrachia</taxon>
        <taxon>Anura</taxon>
        <taxon>Neobatrachia</taxon>
        <taxon>Ranoidea</taxon>
        <taxon>Ranidae</taxon>
        <taxon>Staurois</taxon>
    </lineage>
</organism>
<accession>A0ABN9C6N4</accession>
<feature type="non-terminal residue" evidence="1">
    <location>
        <position position="71"/>
    </location>
</feature>
<name>A0ABN9C6N4_9NEOB</name>
<dbReference type="EMBL" id="CATNWA010008058">
    <property type="protein sequence ID" value="CAI9555318.1"/>
    <property type="molecule type" value="Genomic_DNA"/>
</dbReference>
<proteinExistence type="predicted"/>
<reference evidence="1" key="1">
    <citation type="submission" date="2023-05" db="EMBL/GenBank/DDBJ databases">
        <authorList>
            <person name="Stuckert A."/>
        </authorList>
    </citation>
    <scope>NUCLEOTIDE SEQUENCE</scope>
</reference>
<sequence>MIGPRTEVPSDHRCSTVFGGHSGHRIAVLCAPRNRAQAGCGEAIYKQPPDPALPPSGRLYTTSGREVVKAV</sequence>